<dbReference type="PANTHER" id="PTHR43280">
    <property type="entry name" value="ARAC-FAMILY TRANSCRIPTIONAL REGULATOR"/>
    <property type="match status" value="1"/>
</dbReference>
<dbReference type="CDD" id="cd17536">
    <property type="entry name" value="REC_YesN-like"/>
    <property type="match status" value="1"/>
</dbReference>
<dbReference type="InterPro" id="IPR009057">
    <property type="entry name" value="Homeodomain-like_sf"/>
</dbReference>
<comment type="caution">
    <text evidence="7">The sequence shown here is derived from an EMBL/GenBank/DDBJ whole genome shotgun (WGS) entry which is preliminary data.</text>
</comment>
<evidence type="ECO:0000313" key="7">
    <source>
        <dbReference type="EMBL" id="TYP78956.1"/>
    </source>
</evidence>
<evidence type="ECO:0000259" key="5">
    <source>
        <dbReference type="PROSITE" id="PS01124"/>
    </source>
</evidence>
<reference evidence="7 8" key="1">
    <citation type="submission" date="2019-07" db="EMBL/GenBank/DDBJ databases">
        <title>Genomic Encyclopedia of Type Strains, Phase III (KMG-III): the genomes of soil and plant-associated and newly described type strains.</title>
        <authorList>
            <person name="Whitman W."/>
        </authorList>
    </citation>
    <scope>NUCLEOTIDE SEQUENCE [LARGE SCALE GENOMIC DNA]</scope>
    <source>
        <strain evidence="7 8">BL24</strain>
    </source>
</reference>
<keyword evidence="1" id="KW-0805">Transcription regulation</keyword>
<evidence type="ECO:0000256" key="4">
    <source>
        <dbReference type="PROSITE-ProRule" id="PRU00169"/>
    </source>
</evidence>
<keyword evidence="8" id="KW-1185">Reference proteome</keyword>
<keyword evidence="3" id="KW-0804">Transcription</keyword>
<feature type="domain" description="HTH araC/xylS-type" evidence="5">
    <location>
        <begin position="354"/>
        <end position="452"/>
    </location>
</feature>
<dbReference type="EMBL" id="VNHS01000001">
    <property type="protein sequence ID" value="TYP78956.1"/>
    <property type="molecule type" value="Genomic_DNA"/>
</dbReference>
<dbReference type="InterPro" id="IPR018062">
    <property type="entry name" value="HTH_AraC-typ_CS"/>
</dbReference>
<dbReference type="SUPFAM" id="SSF46689">
    <property type="entry name" value="Homeodomain-like"/>
    <property type="match status" value="2"/>
</dbReference>
<sequence length="461" mass="52185">MYRLLIVDDEPVIVNGLVHLFEEHAELALDVRKAYSSKEAVILAQRMKFDILISDIRMPHKNGLQLVEEIRYYWPLCRVIFLTGYSEFDYVHEALRKNADNYILKTEGIEPIFEAVAQAVRKLDEEDRRRAREEIANLHFRIAEPVLKRELIGSVLSGGQLGMMLRDRRYGEIGFAVEAERPFVLLFGVFRHIAGAKTAAPLSSEETRAAMHRALDYYLPLSFAREGMMLEDDAQVWLLQPDEALRGRLEQADRAENGEPSGIFAYLKGIAEFVQNDCERHHGATVSFGLLDSVNARVQVEGKPFQILLNRLRAHAAAGRPTIIVGGGTSASGDADQDGACEDNPQDMHSLIVQRVHAYIREHLNGDTSLTAIADHVHLNPSYLSRYYKQTTGCNLLDHIQSKKVEEASRLLTLTSLKMQEIALRTGFDSPSYFTTFFKRKTGISPQEYRNLKGVNKVKER</sequence>
<evidence type="ECO:0000259" key="6">
    <source>
        <dbReference type="PROSITE" id="PS50110"/>
    </source>
</evidence>
<evidence type="ECO:0000256" key="3">
    <source>
        <dbReference type="ARBA" id="ARBA00023163"/>
    </source>
</evidence>
<evidence type="ECO:0000256" key="2">
    <source>
        <dbReference type="ARBA" id="ARBA00023125"/>
    </source>
</evidence>
<dbReference type="AlphaFoldDB" id="A0A5S5CGQ3"/>
<dbReference type="InterPro" id="IPR018060">
    <property type="entry name" value="HTH_AraC"/>
</dbReference>
<dbReference type="PROSITE" id="PS01124">
    <property type="entry name" value="HTH_ARAC_FAMILY_2"/>
    <property type="match status" value="1"/>
</dbReference>
<keyword evidence="4" id="KW-0597">Phosphoprotein</keyword>
<dbReference type="PRINTS" id="PR00032">
    <property type="entry name" value="HTHARAC"/>
</dbReference>
<dbReference type="Gene3D" id="1.10.10.60">
    <property type="entry name" value="Homeodomain-like"/>
    <property type="match status" value="2"/>
</dbReference>
<accession>A0A5S5CGQ3</accession>
<evidence type="ECO:0000256" key="1">
    <source>
        <dbReference type="ARBA" id="ARBA00023015"/>
    </source>
</evidence>
<dbReference type="SMART" id="SM00342">
    <property type="entry name" value="HTH_ARAC"/>
    <property type="match status" value="1"/>
</dbReference>
<dbReference type="InterPro" id="IPR001789">
    <property type="entry name" value="Sig_transdc_resp-reg_receiver"/>
</dbReference>
<dbReference type="InterPro" id="IPR011006">
    <property type="entry name" value="CheY-like_superfamily"/>
</dbReference>
<dbReference type="Pfam" id="PF12833">
    <property type="entry name" value="HTH_18"/>
    <property type="match status" value="1"/>
</dbReference>
<dbReference type="Pfam" id="PF00072">
    <property type="entry name" value="Response_reg"/>
    <property type="match status" value="1"/>
</dbReference>
<evidence type="ECO:0000313" key="8">
    <source>
        <dbReference type="Proteomes" id="UP000323257"/>
    </source>
</evidence>
<protein>
    <submittedName>
        <fullName evidence="7">Two-component system response regulator YesN</fullName>
    </submittedName>
</protein>
<dbReference type="Gene3D" id="3.40.50.2300">
    <property type="match status" value="1"/>
</dbReference>
<keyword evidence="2" id="KW-0238">DNA-binding</keyword>
<dbReference type="RefSeq" id="WP_148927074.1">
    <property type="nucleotide sequence ID" value="NZ_VNHS01000001.1"/>
</dbReference>
<dbReference type="Proteomes" id="UP000323257">
    <property type="component" value="Unassembled WGS sequence"/>
</dbReference>
<proteinExistence type="predicted"/>
<dbReference type="InterPro" id="IPR020449">
    <property type="entry name" value="Tscrpt_reg_AraC-type_HTH"/>
</dbReference>
<dbReference type="PANTHER" id="PTHR43280:SF28">
    <property type="entry name" value="HTH-TYPE TRANSCRIPTIONAL ACTIVATOR RHAS"/>
    <property type="match status" value="1"/>
</dbReference>
<dbReference type="OrthoDB" id="2543932at2"/>
<feature type="modified residue" description="4-aspartylphosphate" evidence="4">
    <location>
        <position position="55"/>
    </location>
</feature>
<dbReference type="GO" id="GO:0003700">
    <property type="term" value="F:DNA-binding transcription factor activity"/>
    <property type="evidence" value="ECO:0007669"/>
    <property type="project" value="InterPro"/>
</dbReference>
<dbReference type="PROSITE" id="PS00041">
    <property type="entry name" value="HTH_ARAC_FAMILY_1"/>
    <property type="match status" value="1"/>
</dbReference>
<dbReference type="PROSITE" id="PS50110">
    <property type="entry name" value="RESPONSE_REGULATORY"/>
    <property type="match status" value="1"/>
</dbReference>
<feature type="domain" description="Response regulatory" evidence="6">
    <location>
        <begin position="3"/>
        <end position="120"/>
    </location>
</feature>
<organism evidence="7 8">
    <name type="scientific">Paenibacillus methanolicus</name>
    <dbReference type="NCBI Taxonomy" id="582686"/>
    <lineage>
        <taxon>Bacteria</taxon>
        <taxon>Bacillati</taxon>
        <taxon>Bacillota</taxon>
        <taxon>Bacilli</taxon>
        <taxon>Bacillales</taxon>
        <taxon>Paenibacillaceae</taxon>
        <taxon>Paenibacillus</taxon>
    </lineage>
</organism>
<dbReference type="SMART" id="SM00448">
    <property type="entry name" value="REC"/>
    <property type="match status" value="1"/>
</dbReference>
<dbReference type="GO" id="GO:0043565">
    <property type="term" value="F:sequence-specific DNA binding"/>
    <property type="evidence" value="ECO:0007669"/>
    <property type="project" value="InterPro"/>
</dbReference>
<name>A0A5S5CGQ3_9BACL</name>
<dbReference type="GO" id="GO:0000160">
    <property type="term" value="P:phosphorelay signal transduction system"/>
    <property type="evidence" value="ECO:0007669"/>
    <property type="project" value="InterPro"/>
</dbReference>
<dbReference type="SUPFAM" id="SSF52172">
    <property type="entry name" value="CheY-like"/>
    <property type="match status" value="1"/>
</dbReference>
<gene>
    <name evidence="7" type="ORF">BCM02_10171</name>
</gene>